<dbReference type="AlphaFoldDB" id="A0A380F9P4"/>
<organism evidence="1 2">
    <name type="scientific">Staphylococcus gallinarum</name>
    <dbReference type="NCBI Taxonomy" id="1293"/>
    <lineage>
        <taxon>Bacteria</taxon>
        <taxon>Bacillati</taxon>
        <taxon>Bacillota</taxon>
        <taxon>Bacilli</taxon>
        <taxon>Bacillales</taxon>
        <taxon>Staphylococcaceae</taxon>
        <taxon>Staphylococcus</taxon>
    </lineage>
</organism>
<name>A0A380F9P4_STAGA</name>
<evidence type="ECO:0000313" key="1">
    <source>
        <dbReference type="EMBL" id="SUM30922.1"/>
    </source>
</evidence>
<evidence type="ECO:0000313" key="2">
    <source>
        <dbReference type="Proteomes" id="UP000255277"/>
    </source>
</evidence>
<dbReference type="EMBL" id="UHDK01000001">
    <property type="protein sequence ID" value="SUM30922.1"/>
    <property type="molecule type" value="Genomic_DNA"/>
</dbReference>
<sequence>MFNRSGSSACHSNAINADVVERVINVHLNRILSQQHVIKQIATNVIDELKRKHNSENDSMYDINSLEKTKVKNQNTTGTLTRIILR</sequence>
<gene>
    <name evidence="1" type="ORF">NCTC12195_00323</name>
</gene>
<reference evidence="1 2" key="1">
    <citation type="submission" date="2018-06" db="EMBL/GenBank/DDBJ databases">
        <authorList>
            <consortium name="Pathogen Informatics"/>
            <person name="Doyle S."/>
        </authorList>
    </citation>
    <scope>NUCLEOTIDE SEQUENCE [LARGE SCALE GENOMIC DNA]</scope>
    <source>
        <strain evidence="1 2">NCTC12195</strain>
    </source>
</reference>
<proteinExistence type="predicted"/>
<protein>
    <submittedName>
        <fullName evidence="1">Cassette chromosome recombinase C</fullName>
    </submittedName>
</protein>
<dbReference type="Proteomes" id="UP000255277">
    <property type="component" value="Unassembled WGS sequence"/>
</dbReference>
<accession>A0A380F9P4</accession>